<dbReference type="EMBL" id="BDGU01000497">
    <property type="protein sequence ID" value="GAW07764.1"/>
    <property type="molecule type" value="Genomic_DNA"/>
</dbReference>
<keyword evidence="1" id="KW-0812">Transmembrane</keyword>
<proteinExistence type="predicted"/>
<keyword evidence="3" id="KW-1185">Reference proteome</keyword>
<organism evidence="2 3">
    <name type="scientific">Lentinula edodes</name>
    <name type="common">Shiitake mushroom</name>
    <name type="synonym">Lentinus edodes</name>
    <dbReference type="NCBI Taxonomy" id="5353"/>
    <lineage>
        <taxon>Eukaryota</taxon>
        <taxon>Fungi</taxon>
        <taxon>Dikarya</taxon>
        <taxon>Basidiomycota</taxon>
        <taxon>Agaricomycotina</taxon>
        <taxon>Agaricomycetes</taxon>
        <taxon>Agaricomycetidae</taxon>
        <taxon>Agaricales</taxon>
        <taxon>Marasmiineae</taxon>
        <taxon>Omphalotaceae</taxon>
        <taxon>Lentinula</taxon>
    </lineage>
</organism>
<evidence type="ECO:0000256" key="1">
    <source>
        <dbReference type="SAM" id="Phobius"/>
    </source>
</evidence>
<evidence type="ECO:0000313" key="3">
    <source>
        <dbReference type="Proteomes" id="UP000188533"/>
    </source>
</evidence>
<gene>
    <name evidence="2" type="ORF">LENED_009776</name>
</gene>
<comment type="caution">
    <text evidence="2">The sequence shown here is derived from an EMBL/GenBank/DDBJ whole genome shotgun (WGS) entry which is preliminary data.</text>
</comment>
<reference evidence="2 3" key="2">
    <citation type="submission" date="2017-02" db="EMBL/GenBank/DDBJ databases">
        <title>A genome survey and senescence transcriptome analysis in Lentinula edodes.</title>
        <authorList>
            <person name="Sakamoto Y."/>
            <person name="Nakade K."/>
            <person name="Sato S."/>
            <person name="Yoshida Y."/>
            <person name="Miyazaki K."/>
            <person name="Natsume S."/>
            <person name="Konno N."/>
        </authorList>
    </citation>
    <scope>NUCLEOTIDE SEQUENCE [LARGE SCALE GENOMIC DNA]</scope>
    <source>
        <strain evidence="2 3">NBRC 111202</strain>
    </source>
</reference>
<evidence type="ECO:0000313" key="2">
    <source>
        <dbReference type="EMBL" id="GAW07764.1"/>
    </source>
</evidence>
<keyword evidence="1" id="KW-0472">Membrane</keyword>
<dbReference type="AlphaFoldDB" id="A0A1Q3EKX4"/>
<feature type="transmembrane region" description="Helical" evidence="1">
    <location>
        <begin position="77"/>
        <end position="95"/>
    </location>
</feature>
<name>A0A1Q3EKX4_LENED</name>
<dbReference type="Proteomes" id="UP000188533">
    <property type="component" value="Unassembled WGS sequence"/>
</dbReference>
<feature type="transmembrane region" description="Helical" evidence="1">
    <location>
        <begin position="47"/>
        <end position="65"/>
    </location>
</feature>
<keyword evidence="1" id="KW-1133">Transmembrane helix</keyword>
<protein>
    <submittedName>
        <fullName evidence="2">Uncharacterized protein</fullName>
    </submittedName>
</protein>
<sequence>MDGSISEHERCELAGERSTDTKTKKCGMDRKKFYLWRMKLSLFDLNVTGWMIILCSVTNFFEAFLNFGINDFTRSHSLLKTGVPIIIFPIPALLWNDPRITVQTFIFMTGSYGPTFR</sequence>
<accession>A0A1Q3EKX4</accession>
<reference evidence="2 3" key="1">
    <citation type="submission" date="2016-08" db="EMBL/GenBank/DDBJ databases">
        <authorList>
            <consortium name="Lentinula edodes genome sequencing consortium"/>
            <person name="Sakamoto Y."/>
            <person name="Nakade K."/>
            <person name="Sato S."/>
            <person name="Yoshida Y."/>
            <person name="Miyazaki K."/>
            <person name="Natsume S."/>
            <person name="Konno N."/>
        </authorList>
    </citation>
    <scope>NUCLEOTIDE SEQUENCE [LARGE SCALE GENOMIC DNA]</scope>
    <source>
        <strain evidence="2 3">NBRC 111202</strain>
    </source>
</reference>